<evidence type="ECO:0000313" key="1">
    <source>
        <dbReference type="EMBL" id="CAF4197312.1"/>
    </source>
</evidence>
<feature type="non-terminal residue" evidence="2">
    <location>
        <position position="21"/>
    </location>
</feature>
<name>A0A8S3KAY5_9BILA</name>
<comment type="caution">
    <text evidence="2">The sequence shown here is derived from an EMBL/GenBank/DDBJ whole genome shotgun (WGS) entry which is preliminary data.</text>
</comment>
<evidence type="ECO:0000313" key="3">
    <source>
        <dbReference type="Proteomes" id="UP000676336"/>
    </source>
</evidence>
<evidence type="ECO:0000313" key="2">
    <source>
        <dbReference type="EMBL" id="CAF5228931.1"/>
    </source>
</evidence>
<dbReference type="EMBL" id="CAJOBJ010018314">
    <property type="protein sequence ID" value="CAF4197312.1"/>
    <property type="molecule type" value="Genomic_DNA"/>
</dbReference>
<gene>
    <name evidence="1" type="ORF">GIL414_LOCUS21467</name>
    <name evidence="2" type="ORF">SMN809_LOCUS85985</name>
</gene>
<organism evidence="2 3">
    <name type="scientific">Rotaria magnacalcarata</name>
    <dbReference type="NCBI Taxonomy" id="392030"/>
    <lineage>
        <taxon>Eukaryota</taxon>
        <taxon>Metazoa</taxon>
        <taxon>Spiralia</taxon>
        <taxon>Gnathifera</taxon>
        <taxon>Rotifera</taxon>
        <taxon>Eurotatoria</taxon>
        <taxon>Bdelloidea</taxon>
        <taxon>Philodinida</taxon>
        <taxon>Philodinidae</taxon>
        <taxon>Rotaria</taxon>
    </lineage>
</organism>
<dbReference type="Proteomes" id="UP000676336">
    <property type="component" value="Unassembled WGS sequence"/>
</dbReference>
<accession>A0A8S3KAY5</accession>
<reference evidence="2" key="1">
    <citation type="submission" date="2021-02" db="EMBL/GenBank/DDBJ databases">
        <authorList>
            <person name="Nowell W R."/>
        </authorList>
    </citation>
    <scope>NUCLEOTIDE SEQUENCE</scope>
</reference>
<protein>
    <submittedName>
        <fullName evidence="2">Uncharacterized protein</fullName>
    </submittedName>
</protein>
<proteinExistence type="predicted"/>
<dbReference type="AlphaFoldDB" id="A0A8S3KAY5"/>
<sequence length="21" mass="2451">MDSLSSFTWTLTKLIRVLLIL</sequence>
<dbReference type="Proteomes" id="UP000681720">
    <property type="component" value="Unassembled WGS sequence"/>
</dbReference>
<dbReference type="EMBL" id="CAJOBI010368074">
    <property type="protein sequence ID" value="CAF5228931.1"/>
    <property type="molecule type" value="Genomic_DNA"/>
</dbReference>